<dbReference type="SUPFAM" id="SSF48264">
    <property type="entry name" value="Cytochrome P450"/>
    <property type="match status" value="1"/>
</dbReference>
<dbReference type="EMBL" id="LCTW02000369">
    <property type="protein sequence ID" value="KXX74268.1"/>
    <property type="molecule type" value="Genomic_DNA"/>
</dbReference>
<evidence type="ECO:0000256" key="8">
    <source>
        <dbReference type="PIRSR" id="PIRSR602401-1"/>
    </source>
</evidence>
<accession>A0A175VRZ0</accession>
<name>A0A175VRZ0_9PEZI</name>
<dbReference type="STRING" id="100816.A0A175VRZ0"/>
<organism evidence="10 11">
    <name type="scientific">Madurella mycetomatis</name>
    <dbReference type="NCBI Taxonomy" id="100816"/>
    <lineage>
        <taxon>Eukaryota</taxon>
        <taxon>Fungi</taxon>
        <taxon>Dikarya</taxon>
        <taxon>Ascomycota</taxon>
        <taxon>Pezizomycotina</taxon>
        <taxon>Sordariomycetes</taxon>
        <taxon>Sordariomycetidae</taxon>
        <taxon>Sordariales</taxon>
        <taxon>Sordariales incertae sedis</taxon>
        <taxon>Madurella</taxon>
    </lineage>
</organism>
<gene>
    <name evidence="10" type="ORF">MMYC01_208245</name>
</gene>
<evidence type="ECO:0000256" key="5">
    <source>
        <dbReference type="ARBA" id="ARBA00023002"/>
    </source>
</evidence>
<dbReference type="GO" id="GO:0005506">
    <property type="term" value="F:iron ion binding"/>
    <property type="evidence" value="ECO:0007669"/>
    <property type="project" value="InterPro"/>
</dbReference>
<comment type="caution">
    <text evidence="10">The sequence shown here is derived from an EMBL/GenBank/DDBJ whole genome shotgun (WGS) entry which is preliminary data.</text>
</comment>
<dbReference type="FunFam" id="1.10.630.10:FF:000047">
    <property type="entry name" value="Cytochrome P450 monooxygenase"/>
    <property type="match status" value="1"/>
</dbReference>
<dbReference type="VEuPathDB" id="FungiDB:MMYC01_208245"/>
<reference evidence="10 11" key="1">
    <citation type="journal article" date="2016" name="Genome Announc.">
        <title>Genome Sequence of Madurella mycetomatis mm55, Isolated from a Human Mycetoma Case in Sudan.</title>
        <authorList>
            <person name="Smit S."/>
            <person name="Derks M.F."/>
            <person name="Bervoets S."/>
            <person name="Fahal A."/>
            <person name="van Leeuwen W."/>
            <person name="van Belkum A."/>
            <person name="van de Sande W.W."/>
        </authorList>
    </citation>
    <scope>NUCLEOTIDE SEQUENCE [LARGE SCALE GENOMIC DNA]</scope>
    <source>
        <strain evidence="11">mm55</strain>
    </source>
</reference>
<comment type="similarity">
    <text evidence="2">Belongs to the cytochrome P450 family.</text>
</comment>
<keyword evidence="11" id="KW-1185">Reference proteome</keyword>
<dbReference type="GO" id="GO:0004497">
    <property type="term" value="F:monooxygenase activity"/>
    <property type="evidence" value="ECO:0007669"/>
    <property type="project" value="UniProtKB-KW"/>
</dbReference>
<keyword evidence="9" id="KW-1133">Transmembrane helix</keyword>
<dbReference type="Pfam" id="PF00067">
    <property type="entry name" value="p450"/>
    <property type="match status" value="1"/>
</dbReference>
<dbReference type="InterPro" id="IPR002401">
    <property type="entry name" value="Cyt_P450_E_grp-I"/>
</dbReference>
<evidence type="ECO:0000256" key="4">
    <source>
        <dbReference type="ARBA" id="ARBA00022723"/>
    </source>
</evidence>
<evidence type="ECO:0000256" key="6">
    <source>
        <dbReference type="ARBA" id="ARBA00023004"/>
    </source>
</evidence>
<dbReference type="InterPro" id="IPR036396">
    <property type="entry name" value="Cyt_P450_sf"/>
</dbReference>
<dbReference type="Gene3D" id="1.10.630.10">
    <property type="entry name" value="Cytochrome P450"/>
    <property type="match status" value="1"/>
</dbReference>
<proteinExistence type="inferred from homology"/>
<dbReference type="CDD" id="cd11058">
    <property type="entry name" value="CYP60B-like"/>
    <property type="match status" value="1"/>
</dbReference>
<keyword evidence="6 8" id="KW-0408">Iron</keyword>
<evidence type="ECO:0000256" key="3">
    <source>
        <dbReference type="ARBA" id="ARBA00022617"/>
    </source>
</evidence>
<comment type="cofactor">
    <cofactor evidence="1 8">
        <name>heme</name>
        <dbReference type="ChEBI" id="CHEBI:30413"/>
    </cofactor>
</comment>
<keyword evidence="7" id="KW-0503">Monooxygenase</keyword>
<dbReference type="OrthoDB" id="1470350at2759"/>
<feature type="binding site" description="axial binding residue" evidence="8">
    <location>
        <position position="444"/>
    </location>
    <ligand>
        <name>heme</name>
        <dbReference type="ChEBI" id="CHEBI:30413"/>
    </ligand>
    <ligandPart>
        <name>Fe</name>
        <dbReference type="ChEBI" id="CHEBI:18248"/>
    </ligandPart>
</feature>
<keyword evidence="9" id="KW-0812">Transmembrane</keyword>
<dbReference type="GO" id="GO:0016705">
    <property type="term" value="F:oxidoreductase activity, acting on paired donors, with incorporation or reduction of molecular oxygen"/>
    <property type="evidence" value="ECO:0007669"/>
    <property type="project" value="InterPro"/>
</dbReference>
<dbReference type="InterPro" id="IPR001128">
    <property type="entry name" value="Cyt_P450"/>
</dbReference>
<dbReference type="PANTHER" id="PTHR24305">
    <property type="entry name" value="CYTOCHROME P450"/>
    <property type="match status" value="1"/>
</dbReference>
<sequence>MSIALSSSVHLLGGVVVALGGVLFLYLVVRSVYRVFLHPLAKVPGPKLYAFSDLPYLYHSVCGRWPQKLKELHDQYGSTVRFTPSNVSFTTPGAWKTIYGHRTAGQETFPKDRLAYRPTKSGHPHIVISNDDDHRRQRRLLAHAFSDKALRGQEDIMKHYIDLLIRRLTERAREGKVVDVVQWYNFTTFDLIGDLAFGEPFGCLEKGVYHPWVAAIFQNVKLAVFIEVMQRYPALQPLLSPFVPAKLARSRDEHWALSEQTVKRRLASGNVSREDFTSYILRHNDEKGMTTGEIVENANVLIIAGSETTATQLSGTTFHLLTNRDKYDKLVKEIRSSFASEDEITLLRVNNLEYMNAVFEESFRMYPPVPIGMPRRTPLKGEFIEGHWIPGDISVAVHHWASYQSERNFRDAQKFVPERWLGDPRYAHDARDVLQPFLVGPRNCIGRNLAYAEMRLILARVLWNFDLELMPESKKWNDQKVYVLWEKGALNVKLSPVSRQ</sequence>
<dbReference type="PRINTS" id="PR00463">
    <property type="entry name" value="EP450I"/>
</dbReference>
<evidence type="ECO:0000256" key="9">
    <source>
        <dbReference type="SAM" id="Phobius"/>
    </source>
</evidence>
<keyword evidence="5" id="KW-0560">Oxidoreductase</keyword>
<evidence type="ECO:0000256" key="2">
    <source>
        <dbReference type="ARBA" id="ARBA00010617"/>
    </source>
</evidence>
<dbReference type="PRINTS" id="PR00385">
    <property type="entry name" value="P450"/>
</dbReference>
<keyword evidence="4 8" id="KW-0479">Metal-binding</keyword>
<dbReference type="InterPro" id="IPR050121">
    <property type="entry name" value="Cytochrome_P450_monoxygenase"/>
</dbReference>
<dbReference type="PANTHER" id="PTHR24305:SF210">
    <property type="entry name" value="CYTOCHROME P450 MONOOXYGENASE ASQL-RELATED"/>
    <property type="match status" value="1"/>
</dbReference>
<dbReference type="GO" id="GO:0020037">
    <property type="term" value="F:heme binding"/>
    <property type="evidence" value="ECO:0007669"/>
    <property type="project" value="InterPro"/>
</dbReference>
<evidence type="ECO:0000256" key="7">
    <source>
        <dbReference type="ARBA" id="ARBA00023033"/>
    </source>
</evidence>
<evidence type="ECO:0000313" key="10">
    <source>
        <dbReference type="EMBL" id="KXX74268.1"/>
    </source>
</evidence>
<dbReference type="GO" id="GO:0009403">
    <property type="term" value="P:toxin biosynthetic process"/>
    <property type="evidence" value="ECO:0007669"/>
    <property type="project" value="UniProtKB-ARBA"/>
</dbReference>
<evidence type="ECO:0000313" key="11">
    <source>
        <dbReference type="Proteomes" id="UP000078237"/>
    </source>
</evidence>
<keyword evidence="3 8" id="KW-0349">Heme</keyword>
<dbReference type="Proteomes" id="UP000078237">
    <property type="component" value="Unassembled WGS sequence"/>
</dbReference>
<protein>
    <submittedName>
        <fullName evidence="10">Isotrichodermin C-15 hydroxylase</fullName>
    </submittedName>
</protein>
<keyword evidence="9" id="KW-0472">Membrane</keyword>
<evidence type="ECO:0000256" key="1">
    <source>
        <dbReference type="ARBA" id="ARBA00001971"/>
    </source>
</evidence>
<feature type="transmembrane region" description="Helical" evidence="9">
    <location>
        <begin position="9"/>
        <end position="29"/>
    </location>
</feature>
<dbReference type="AlphaFoldDB" id="A0A175VRZ0"/>